<evidence type="ECO:0000259" key="1">
    <source>
        <dbReference type="PROSITE" id="PS50003"/>
    </source>
</evidence>
<dbReference type="InterPro" id="IPR051092">
    <property type="entry name" value="FYVE_RhoGEF_PH"/>
</dbReference>
<dbReference type="InterPro" id="IPR001849">
    <property type="entry name" value="PH_domain"/>
</dbReference>
<dbReference type="Pfam" id="PF00169">
    <property type="entry name" value="PH"/>
    <property type="match status" value="1"/>
</dbReference>
<dbReference type="InterPro" id="IPR011993">
    <property type="entry name" value="PH-like_dom_sf"/>
</dbReference>
<keyword evidence="3" id="KW-1185">Reference proteome</keyword>
<dbReference type="PROSITE" id="PS50003">
    <property type="entry name" value="PH_DOMAIN"/>
    <property type="match status" value="1"/>
</dbReference>
<reference evidence="3" key="1">
    <citation type="journal article" date="2017" name="Nat. Commun.">
        <title>The North American bullfrog draft genome provides insight into hormonal regulation of long noncoding RNA.</title>
        <authorList>
            <person name="Hammond S.A."/>
            <person name="Warren R.L."/>
            <person name="Vandervalk B.P."/>
            <person name="Kucuk E."/>
            <person name="Khan H."/>
            <person name="Gibb E.A."/>
            <person name="Pandoh P."/>
            <person name="Kirk H."/>
            <person name="Zhao Y."/>
            <person name="Jones M."/>
            <person name="Mungall A.J."/>
            <person name="Coope R."/>
            <person name="Pleasance S."/>
            <person name="Moore R.A."/>
            <person name="Holt R.A."/>
            <person name="Round J.M."/>
            <person name="Ohora S."/>
            <person name="Walle B.V."/>
            <person name="Veldhoen N."/>
            <person name="Helbing C.C."/>
            <person name="Birol I."/>
        </authorList>
    </citation>
    <scope>NUCLEOTIDE SEQUENCE [LARGE SCALE GENOMIC DNA]</scope>
</reference>
<gene>
    <name evidence="2" type="ORF">AB205_0126480</name>
</gene>
<dbReference type="Proteomes" id="UP000228934">
    <property type="component" value="Unassembled WGS sequence"/>
</dbReference>
<sequence length="177" mass="20217">IVCRSCSRNKYPLKYLKDRPSKVCNGCYAELRKRELATASANSSPQMPRSASSTFTSMFQSIHPSSFKRHKKVPSALMEAAASGENATISGYLHRCKKGKKYWKKRWFVIKGKVLYTYTACEDKMASESLPLLGFHIVPENWDQNPKLGTVFQLYHKQTLYYSFKAADTDTVIRQTI</sequence>
<dbReference type="Gene3D" id="2.30.29.30">
    <property type="entry name" value="Pleckstrin-homology domain (PH domain)/Phosphotyrosine-binding domain (PTB)"/>
    <property type="match status" value="1"/>
</dbReference>
<feature type="non-terminal residue" evidence="2">
    <location>
        <position position="1"/>
    </location>
</feature>
<dbReference type="GO" id="GO:0005737">
    <property type="term" value="C:cytoplasm"/>
    <property type="evidence" value="ECO:0007669"/>
    <property type="project" value="TreeGrafter"/>
</dbReference>
<proteinExistence type="predicted"/>
<feature type="domain" description="PH" evidence="1">
    <location>
        <begin position="86"/>
        <end position="177"/>
    </location>
</feature>
<accession>A0A2G9SBJ2</accession>
<organism evidence="2 3">
    <name type="scientific">Aquarana catesbeiana</name>
    <name type="common">American bullfrog</name>
    <name type="synonym">Rana catesbeiana</name>
    <dbReference type="NCBI Taxonomy" id="8400"/>
    <lineage>
        <taxon>Eukaryota</taxon>
        <taxon>Metazoa</taxon>
        <taxon>Chordata</taxon>
        <taxon>Craniata</taxon>
        <taxon>Vertebrata</taxon>
        <taxon>Euteleostomi</taxon>
        <taxon>Amphibia</taxon>
        <taxon>Batrachia</taxon>
        <taxon>Anura</taxon>
        <taxon>Neobatrachia</taxon>
        <taxon>Ranoidea</taxon>
        <taxon>Ranidae</taxon>
        <taxon>Aquarana</taxon>
    </lineage>
</organism>
<protein>
    <recommendedName>
        <fullName evidence="1">PH domain-containing protein</fullName>
    </recommendedName>
</protein>
<dbReference type="InterPro" id="IPR013083">
    <property type="entry name" value="Znf_RING/FYVE/PHD"/>
</dbReference>
<dbReference type="GO" id="GO:0005085">
    <property type="term" value="F:guanyl-nucleotide exchange factor activity"/>
    <property type="evidence" value="ECO:0007669"/>
    <property type="project" value="TreeGrafter"/>
</dbReference>
<dbReference type="Gene3D" id="3.30.40.10">
    <property type="entry name" value="Zinc/RING finger domain, C3HC4 (zinc finger)"/>
    <property type="match status" value="1"/>
</dbReference>
<name>A0A2G9SBJ2_AQUCT</name>
<dbReference type="PANTHER" id="PTHR12673:SF13">
    <property type="entry name" value="FYVE, RHOGEF AND PH DOMAIN-CONTAINING PROTEIN 5"/>
    <property type="match status" value="1"/>
</dbReference>
<evidence type="ECO:0000313" key="2">
    <source>
        <dbReference type="EMBL" id="PIO37434.1"/>
    </source>
</evidence>
<evidence type="ECO:0000313" key="3">
    <source>
        <dbReference type="Proteomes" id="UP000228934"/>
    </source>
</evidence>
<dbReference type="SUPFAM" id="SSF50729">
    <property type="entry name" value="PH domain-like"/>
    <property type="match status" value="1"/>
</dbReference>
<dbReference type="AlphaFoldDB" id="A0A2G9SBJ2"/>
<dbReference type="OrthoDB" id="245697at2759"/>
<dbReference type="PANTHER" id="PTHR12673">
    <property type="entry name" value="FACIOGENITAL DYSPLASIA PROTEIN"/>
    <property type="match status" value="1"/>
</dbReference>
<dbReference type="EMBL" id="KV926570">
    <property type="protein sequence ID" value="PIO37434.1"/>
    <property type="molecule type" value="Genomic_DNA"/>
</dbReference>